<sequence length="119" mass="12772">MTVTETALTLKQEITADNDFIGFIDSIHVVASNPTGSGATLYFMLRALLSDGATEVDLLDAEESVAEGASFDDYLVDVMDKITSNEKISAIRLYAYCSVAPATGYEPTVQLEKVVGVQN</sequence>
<dbReference type="HOGENOM" id="CLU_2055967_0_0_2"/>
<dbReference type="AlphaFoldDB" id="A0A0A7GCX8"/>
<dbReference type="EMBL" id="CP009552">
    <property type="protein sequence ID" value="AIY89879.1"/>
    <property type="molecule type" value="Genomic_DNA"/>
</dbReference>
<organism evidence="1 2">
    <name type="scientific">Geoglobus acetivorans</name>
    <dbReference type="NCBI Taxonomy" id="565033"/>
    <lineage>
        <taxon>Archaea</taxon>
        <taxon>Methanobacteriati</taxon>
        <taxon>Methanobacteriota</taxon>
        <taxon>Archaeoglobi</taxon>
        <taxon>Archaeoglobales</taxon>
        <taxon>Archaeoglobaceae</taxon>
        <taxon>Geoglobus</taxon>
    </lineage>
</organism>
<accession>A0A0A7GCX8</accession>
<protein>
    <submittedName>
        <fullName evidence="1">Uncharacterized protein</fullName>
    </submittedName>
</protein>
<evidence type="ECO:0000313" key="2">
    <source>
        <dbReference type="Proteomes" id="UP000030624"/>
    </source>
</evidence>
<reference evidence="1 2" key="1">
    <citation type="journal article" date="2015" name="Appl. Environ. Microbiol.">
        <title>The Geoglobus acetivorans genome: Fe(III) reduction, acetate utilization, autotrophic growth, and degradation of aromatic compounds in a hyperthermophilic archaeon.</title>
        <authorList>
            <person name="Mardanov A.V."/>
            <person name="Slododkina G.B."/>
            <person name="Slobodkin A.I."/>
            <person name="Beletsky A.V."/>
            <person name="Gavrilov S.N."/>
            <person name="Kublanov I.V."/>
            <person name="Bonch-Osmolovskaya E.A."/>
            <person name="Skryabin K.G."/>
            <person name="Ravin N.V."/>
        </authorList>
    </citation>
    <scope>NUCLEOTIDE SEQUENCE [LARGE SCALE GENOMIC DNA]</scope>
    <source>
        <strain evidence="1 2">SBH6</strain>
    </source>
</reference>
<dbReference type="KEGG" id="gac:GACE_0830"/>
<dbReference type="STRING" id="565033.GACE_0830"/>
<gene>
    <name evidence="1" type="ORF">GACE_0830</name>
</gene>
<evidence type="ECO:0000313" key="1">
    <source>
        <dbReference type="EMBL" id="AIY89879.1"/>
    </source>
</evidence>
<proteinExistence type="predicted"/>
<name>A0A0A7GCX8_GEOAI</name>
<dbReference type="Proteomes" id="UP000030624">
    <property type="component" value="Chromosome"/>
</dbReference>